<comment type="caution">
    <text evidence="2">The sequence shown here is derived from an EMBL/GenBank/DDBJ whole genome shotgun (WGS) entry which is preliminary data.</text>
</comment>
<proteinExistence type="predicted"/>
<dbReference type="EMBL" id="JAHLUN010000009">
    <property type="protein sequence ID" value="KAG7763946.1"/>
    <property type="molecule type" value="Genomic_DNA"/>
</dbReference>
<organism evidence="2 5">
    <name type="scientific">Ogataea haglerorum</name>
    <dbReference type="NCBI Taxonomy" id="1937702"/>
    <lineage>
        <taxon>Eukaryota</taxon>
        <taxon>Fungi</taxon>
        <taxon>Dikarya</taxon>
        <taxon>Ascomycota</taxon>
        <taxon>Saccharomycotina</taxon>
        <taxon>Pichiomycetes</taxon>
        <taxon>Pichiales</taxon>
        <taxon>Pichiaceae</taxon>
        <taxon>Ogataea</taxon>
    </lineage>
</organism>
<evidence type="ECO:0000256" key="1">
    <source>
        <dbReference type="SAM" id="MobiDB-lite"/>
    </source>
</evidence>
<dbReference type="AlphaFoldDB" id="A0AAN6D596"/>
<evidence type="ECO:0000313" key="2">
    <source>
        <dbReference type="EMBL" id="KAG7727241.1"/>
    </source>
</evidence>
<name>A0AAN6D596_9ASCO</name>
<sequence>MIPSSTYMLLLAGSSGSSWSFSSSSACPCSFRCTSTSAGSSCGSSESEFWYVDVAAIRSFIALKAVCKCWSIVKPEKTPNNGYLLAPSSGQSSHSTGARFKSEPSIMFK</sequence>
<protein>
    <submittedName>
        <fullName evidence="2">Uncharacterized protein</fullName>
    </submittedName>
</protein>
<dbReference type="EMBL" id="JAHLUH010000007">
    <property type="protein sequence ID" value="KAG7727241.1"/>
    <property type="molecule type" value="Genomic_DNA"/>
</dbReference>
<reference evidence="2 4" key="1">
    <citation type="journal article" date="2021" name="G3 (Bethesda)">
        <title>Genomic diversity, chromosomal rearrangements, and interspecies hybridization in the ogataea polymorpha species complex.</title>
        <authorList>
            <person name="Hanson S.J."/>
            <person name="Cinneide E.O."/>
            <person name="Salzberg L.I."/>
            <person name="Wolfe K.H."/>
            <person name="McGowan J."/>
            <person name="Fitzpatrick D.A."/>
            <person name="Matlin K."/>
        </authorList>
    </citation>
    <scope>NUCLEOTIDE SEQUENCE</scope>
    <source>
        <strain evidence="3">81-436-3</strain>
        <strain evidence="2">83-405-1</strain>
    </source>
</reference>
<keyword evidence="4" id="KW-1185">Reference proteome</keyword>
<evidence type="ECO:0000313" key="4">
    <source>
        <dbReference type="Proteomes" id="UP000697297"/>
    </source>
</evidence>
<evidence type="ECO:0000313" key="5">
    <source>
        <dbReference type="Proteomes" id="UP000738402"/>
    </source>
</evidence>
<dbReference type="Proteomes" id="UP000697297">
    <property type="component" value="Unassembled WGS sequence"/>
</dbReference>
<gene>
    <name evidence="2" type="ORF">KL933_002950</name>
    <name evidence="3" type="ORF">KL946_003386</name>
</gene>
<feature type="region of interest" description="Disordered" evidence="1">
    <location>
        <begin position="86"/>
        <end position="109"/>
    </location>
</feature>
<accession>A0AAN6D596</accession>
<dbReference type="Proteomes" id="UP000738402">
    <property type="component" value="Unassembled WGS sequence"/>
</dbReference>
<evidence type="ECO:0000313" key="3">
    <source>
        <dbReference type="EMBL" id="KAG7763946.1"/>
    </source>
</evidence>